<evidence type="ECO:0000313" key="1">
    <source>
        <dbReference type="EMBL" id="AEH59060.1"/>
    </source>
</evidence>
<accession>F8TUE8</accession>
<organism evidence="1">
    <name type="scientific">Lysobacter sp. ATCC 53042</name>
    <dbReference type="NCBI Taxonomy" id="324869"/>
    <lineage>
        <taxon>Bacteria</taxon>
        <taxon>Pseudomonadati</taxon>
        <taxon>Pseudomonadota</taxon>
        <taxon>Gammaproteobacteria</taxon>
        <taxon>Lysobacterales</taxon>
        <taxon>Lysobacteraceae</taxon>
        <taxon>Lysobacter</taxon>
    </lineage>
</organism>
<reference evidence="1" key="1">
    <citation type="journal article" date="2011" name="Chem. Biol.">
        <title>Identification and characterization of the lysobactin biosynthetic gene cluster reveals mechanistic insights into an unusual termination module architecture.</title>
        <authorList>
            <person name="Hou J."/>
            <person name="Robbel L."/>
            <person name="Marahiel M.A."/>
        </authorList>
    </citation>
    <scope>NUCLEOTIDE SEQUENCE</scope>
    <source>
        <strain evidence="1">ATCC 53042</strain>
    </source>
</reference>
<name>F8TUE8_9GAMM</name>
<protein>
    <submittedName>
        <fullName evidence="1">Uncharacterized protein</fullName>
    </submittedName>
</protein>
<dbReference type="AlphaFoldDB" id="F8TUE8"/>
<sequence>MDPPAAAHRLTAIGPPP</sequence>
<proteinExistence type="predicted"/>
<dbReference type="EMBL" id="JF412274">
    <property type="protein sequence ID" value="AEH59060.1"/>
    <property type="molecule type" value="Genomic_DNA"/>
</dbReference>